<reference evidence="1" key="1">
    <citation type="journal article" date="2023" name="Mol. Phylogenet. Evol.">
        <title>Genome-scale phylogeny and comparative genomics of the fungal order Sordariales.</title>
        <authorList>
            <person name="Hensen N."/>
            <person name="Bonometti L."/>
            <person name="Westerberg I."/>
            <person name="Brannstrom I.O."/>
            <person name="Guillou S."/>
            <person name="Cros-Aarteil S."/>
            <person name="Calhoun S."/>
            <person name="Haridas S."/>
            <person name="Kuo A."/>
            <person name="Mondo S."/>
            <person name="Pangilinan J."/>
            <person name="Riley R."/>
            <person name="LaButti K."/>
            <person name="Andreopoulos B."/>
            <person name="Lipzen A."/>
            <person name="Chen C."/>
            <person name="Yan M."/>
            <person name="Daum C."/>
            <person name="Ng V."/>
            <person name="Clum A."/>
            <person name="Steindorff A."/>
            <person name="Ohm R.A."/>
            <person name="Martin F."/>
            <person name="Silar P."/>
            <person name="Natvig D.O."/>
            <person name="Lalanne C."/>
            <person name="Gautier V."/>
            <person name="Ament-Velasquez S.L."/>
            <person name="Kruys A."/>
            <person name="Hutchinson M.I."/>
            <person name="Powell A.J."/>
            <person name="Barry K."/>
            <person name="Miller A.N."/>
            <person name="Grigoriev I.V."/>
            <person name="Debuchy R."/>
            <person name="Gladieux P."/>
            <person name="Hiltunen Thoren M."/>
            <person name="Johannesson H."/>
        </authorList>
    </citation>
    <scope>NUCLEOTIDE SEQUENCE</scope>
    <source>
        <strain evidence="1">CBS 333.67</strain>
    </source>
</reference>
<evidence type="ECO:0000313" key="2">
    <source>
        <dbReference type="Proteomes" id="UP001273166"/>
    </source>
</evidence>
<dbReference type="AlphaFoldDB" id="A0AAJ0GQR5"/>
<dbReference type="EMBL" id="JAUDZG010000005">
    <property type="protein sequence ID" value="KAK3304418.1"/>
    <property type="molecule type" value="Genomic_DNA"/>
</dbReference>
<proteinExistence type="predicted"/>
<keyword evidence="2" id="KW-1185">Reference proteome</keyword>
<protein>
    <submittedName>
        <fullName evidence="1">Uncharacterized protein</fullName>
    </submittedName>
</protein>
<dbReference type="GeneID" id="87888376"/>
<sequence length="197" mass="22096">MAPPAQPLTGPARKASKKIPPLTNLAPCVLVPLRDDILNTELSQDPVRRIKWILNTINYQREGIRENLLCMFEREKQRAIQQAIEMEQAQGPPKTRPGLPLSEVDEVIANMEAPAVPGMNYNISSMPVLHPPTSLPPNTSHRDRTVLELLLMVEKGLSQLQGFEKYMADIKQHYLACLERELAKMDDPGRLTEGRSG</sequence>
<name>A0AAJ0GQR5_9PEZI</name>
<accession>A0AAJ0GQR5</accession>
<organism evidence="1 2">
    <name type="scientific">Chaetomium strumarium</name>
    <dbReference type="NCBI Taxonomy" id="1170767"/>
    <lineage>
        <taxon>Eukaryota</taxon>
        <taxon>Fungi</taxon>
        <taxon>Dikarya</taxon>
        <taxon>Ascomycota</taxon>
        <taxon>Pezizomycotina</taxon>
        <taxon>Sordariomycetes</taxon>
        <taxon>Sordariomycetidae</taxon>
        <taxon>Sordariales</taxon>
        <taxon>Chaetomiaceae</taxon>
        <taxon>Chaetomium</taxon>
    </lineage>
</organism>
<reference evidence="1" key="2">
    <citation type="submission" date="2023-06" db="EMBL/GenBank/DDBJ databases">
        <authorList>
            <consortium name="Lawrence Berkeley National Laboratory"/>
            <person name="Mondo S.J."/>
            <person name="Hensen N."/>
            <person name="Bonometti L."/>
            <person name="Westerberg I."/>
            <person name="Brannstrom I.O."/>
            <person name="Guillou S."/>
            <person name="Cros-Aarteil S."/>
            <person name="Calhoun S."/>
            <person name="Haridas S."/>
            <person name="Kuo A."/>
            <person name="Pangilinan J."/>
            <person name="Riley R."/>
            <person name="Labutti K."/>
            <person name="Andreopoulos B."/>
            <person name="Lipzen A."/>
            <person name="Chen C."/>
            <person name="Yanf M."/>
            <person name="Daum C."/>
            <person name="Ng V."/>
            <person name="Clum A."/>
            <person name="Steindorff A."/>
            <person name="Ohm R."/>
            <person name="Martin F."/>
            <person name="Silar P."/>
            <person name="Natvig D."/>
            <person name="Lalanne C."/>
            <person name="Gautier V."/>
            <person name="Ament-Velasquez S.L."/>
            <person name="Kruys A."/>
            <person name="Hutchinson M.I."/>
            <person name="Powell A.J."/>
            <person name="Barry K."/>
            <person name="Miller A.N."/>
            <person name="Grigoriev I.V."/>
            <person name="Debuchy R."/>
            <person name="Gladieux P."/>
            <person name="Thoren M.H."/>
            <person name="Johannesson H."/>
        </authorList>
    </citation>
    <scope>NUCLEOTIDE SEQUENCE</scope>
    <source>
        <strain evidence="1">CBS 333.67</strain>
    </source>
</reference>
<dbReference type="RefSeq" id="XP_062720198.1">
    <property type="nucleotide sequence ID" value="XM_062869547.1"/>
</dbReference>
<comment type="caution">
    <text evidence="1">The sequence shown here is derived from an EMBL/GenBank/DDBJ whole genome shotgun (WGS) entry which is preliminary data.</text>
</comment>
<dbReference type="Proteomes" id="UP001273166">
    <property type="component" value="Unassembled WGS sequence"/>
</dbReference>
<gene>
    <name evidence="1" type="ORF">B0T15DRAFT_536440</name>
</gene>
<evidence type="ECO:0000313" key="1">
    <source>
        <dbReference type="EMBL" id="KAK3304418.1"/>
    </source>
</evidence>